<dbReference type="Proteomes" id="UP000245535">
    <property type="component" value="Unassembled WGS sequence"/>
</dbReference>
<protein>
    <submittedName>
        <fullName evidence="1">Uncharacterized protein</fullName>
    </submittedName>
</protein>
<dbReference type="EMBL" id="QGDO01000002">
    <property type="protein sequence ID" value="PWJ42596.1"/>
    <property type="molecule type" value="Genomic_DNA"/>
</dbReference>
<organism evidence="1 2">
    <name type="scientific">Sediminitomix flava</name>
    <dbReference type="NCBI Taxonomy" id="379075"/>
    <lineage>
        <taxon>Bacteria</taxon>
        <taxon>Pseudomonadati</taxon>
        <taxon>Bacteroidota</taxon>
        <taxon>Cytophagia</taxon>
        <taxon>Cytophagales</taxon>
        <taxon>Flammeovirgaceae</taxon>
        <taxon>Sediminitomix</taxon>
    </lineage>
</organism>
<accession>A0A315ZAH8</accession>
<keyword evidence="2" id="KW-1185">Reference proteome</keyword>
<dbReference type="AlphaFoldDB" id="A0A315ZAH8"/>
<gene>
    <name evidence="1" type="ORF">BC781_102140</name>
</gene>
<sequence>MDYFLILICINDMFAKFYLIQNEGRWEMK</sequence>
<comment type="caution">
    <text evidence="1">The sequence shown here is derived from an EMBL/GenBank/DDBJ whole genome shotgun (WGS) entry which is preliminary data.</text>
</comment>
<reference evidence="1 2" key="1">
    <citation type="submission" date="2018-03" db="EMBL/GenBank/DDBJ databases">
        <title>Genomic Encyclopedia of Archaeal and Bacterial Type Strains, Phase II (KMG-II): from individual species to whole genera.</title>
        <authorList>
            <person name="Goeker M."/>
        </authorList>
    </citation>
    <scope>NUCLEOTIDE SEQUENCE [LARGE SCALE GENOMIC DNA]</scope>
    <source>
        <strain evidence="1 2">DSM 28229</strain>
    </source>
</reference>
<evidence type="ECO:0000313" key="2">
    <source>
        <dbReference type="Proteomes" id="UP000245535"/>
    </source>
</evidence>
<evidence type="ECO:0000313" key="1">
    <source>
        <dbReference type="EMBL" id="PWJ42596.1"/>
    </source>
</evidence>
<name>A0A315ZAH8_SEDFL</name>
<proteinExistence type="predicted"/>